<evidence type="ECO:0000313" key="2">
    <source>
        <dbReference type="EMBL" id="KAK3357495.1"/>
    </source>
</evidence>
<protein>
    <submittedName>
        <fullName evidence="2">Uncharacterized protein</fullName>
    </submittedName>
</protein>
<organism evidence="2 3">
    <name type="scientific">Lasiosphaeria hispida</name>
    <dbReference type="NCBI Taxonomy" id="260671"/>
    <lineage>
        <taxon>Eukaryota</taxon>
        <taxon>Fungi</taxon>
        <taxon>Dikarya</taxon>
        <taxon>Ascomycota</taxon>
        <taxon>Pezizomycotina</taxon>
        <taxon>Sordariomycetes</taxon>
        <taxon>Sordariomycetidae</taxon>
        <taxon>Sordariales</taxon>
        <taxon>Lasiosphaeriaceae</taxon>
        <taxon>Lasiosphaeria</taxon>
    </lineage>
</organism>
<dbReference type="Proteomes" id="UP001275084">
    <property type="component" value="Unassembled WGS sequence"/>
</dbReference>
<dbReference type="EMBL" id="JAUIQD010000003">
    <property type="protein sequence ID" value="KAK3357495.1"/>
    <property type="molecule type" value="Genomic_DNA"/>
</dbReference>
<reference evidence="2" key="1">
    <citation type="journal article" date="2023" name="Mol. Phylogenet. Evol.">
        <title>Genome-scale phylogeny and comparative genomics of the fungal order Sordariales.</title>
        <authorList>
            <person name="Hensen N."/>
            <person name="Bonometti L."/>
            <person name="Westerberg I."/>
            <person name="Brannstrom I.O."/>
            <person name="Guillou S."/>
            <person name="Cros-Aarteil S."/>
            <person name="Calhoun S."/>
            <person name="Haridas S."/>
            <person name="Kuo A."/>
            <person name="Mondo S."/>
            <person name="Pangilinan J."/>
            <person name="Riley R."/>
            <person name="LaButti K."/>
            <person name="Andreopoulos B."/>
            <person name="Lipzen A."/>
            <person name="Chen C."/>
            <person name="Yan M."/>
            <person name="Daum C."/>
            <person name="Ng V."/>
            <person name="Clum A."/>
            <person name="Steindorff A."/>
            <person name="Ohm R.A."/>
            <person name="Martin F."/>
            <person name="Silar P."/>
            <person name="Natvig D.O."/>
            <person name="Lalanne C."/>
            <person name="Gautier V."/>
            <person name="Ament-Velasquez S.L."/>
            <person name="Kruys A."/>
            <person name="Hutchinson M.I."/>
            <person name="Powell A.J."/>
            <person name="Barry K."/>
            <person name="Miller A.N."/>
            <person name="Grigoriev I.V."/>
            <person name="Debuchy R."/>
            <person name="Gladieux P."/>
            <person name="Hiltunen Thoren M."/>
            <person name="Johannesson H."/>
        </authorList>
    </citation>
    <scope>NUCLEOTIDE SEQUENCE</scope>
    <source>
        <strain evidence="2">CBS 955.72</strain>
    </source>
</reference>
<feature type="compositionally biased region" description="Basic and acidic residues" evidence="1">
    <location>
        <begin position="198"/>
        <end position="216"/>
    </location>
</feature>
<feature type="region of interest" description="Disordered" evidence="1">
    <location>
        <begin position="166"/>
        <end position="228"/>
    </location>
</feature>
<sequence>MEIPSISKLTLPSPPPTFDTPRLNLPLRTHSTAPGVQQPVGKFCGSTLPRLFASAPGLLPDPAHSWHTSSTRDLAAGNALHIQLDQRLPPISHLLGDVPSPGGRATSILSYSSSTAYGLPTPQLAPTSPPSPGFPFYGNFPAFSARSQSLPSLPPLPSELLASPLTVRSQDRQDKCSQRSCSVPIRHTRRRTSPNRIESIKSCRRQEPYPKVEKKTEKKGKSKRQNTPYTENQEFFIRYHAVDLGLPWNDVQAEFARWYPEGPQRSVTGLNCGYYRANKKIPVLTEDGLPVLADPSASLPPLGVITAERGSKEKKDGKPCDDEWSDDEWIILGKSDEEKKIEEQEEKEDKYFWWDYRGVRYLAVEIQVRSRKTKLRDAFPEDLVDESNKWVQPEHREETMALGEFFSFLFALLG</sequence>
<feature type="region of interest" description="Disordered" evidence="1">
    <location>
        <begin position="1"/>
        <end position="20"/>
    </location>
</feature>
<reference evidence="2" key="2">
    <citation type="submission" date="2023-06" db="EMBL/GenBank/DDBJ databases">
        <authorList>
            <consortium name="Lawrence Berkeley National Laboratory"/>
            <person name="Haridas S."/>
            <person name="Hensen N."/>
            <person name="Bonometti L."/>
            <person name="Westerberg I."/>
            <person name="Brannstrom I.O."/>
            <person name="Guillou S."/>
            <person name="Cros-Aarteil S."/>
            <person name="Calhoun S."/>
            <person name="Kuo A."/>
            <person name="Mondo S."/>
            <person name="Pangilinan J."/>
            <person name="Riley R."/>
            <person name="Labutti K."/>
            <person name="Andreopoulos B."/>
            <person name="Lipzen A."/>
            <person name="Chen C."/>
            <person name="Yanf M."/>
            <person name="Daum C."/>
            <person name="Ng V."/>
            <person name="Clum A."/>
            <person name="Steindorff A."/>
            <person name="Ohm R."/>
            <person name="Martin F."/>
            <person name="Silar P."/>
            <person name="Natvig D."/>
            <person name="Lalanne C."/>
            <person name="Gautier V."/>
            <person name="Ament-Velasquez S.L."/>
            <person name="Kruys A."/>
            <person name="Hutchinson M.I."/>
            <person name="Powell A.J."/>
            <person name="Barry K."/>
            <person name="Miller A.N."/>
            <person name="Grigoriev I.V."/>
            <person name="Debuchy R."/>
            <person name="Gladieux P."/>
            <person name="Thoren M.H."/>
            <person name="Johannesson H."/>
        </authorList>
    </citation>
    <scope>NUCLEOTIDE SEQUENCE</scope>
    <source>
        <strain evidence="2">CBS 955.72</strain>
    </source>
</reference>
<comment type="caution">
    <text evidence="2">The sequence shown here is derived from an EMBL/GenBank/DDBJ whole genome shotgun (WGS) entry which is preliminary data.</text>
</comment>
<keyword evidence="3" id="KW-1185">Reference proteome</keyword>
<evidence type="ECO:0000256" key="1">
    <source>
        <dbReference type="SAM" id="MobiDB-lite"/>
    </source>
</evidence>
<name>A0AAJ0HM87_9PEZI</name>
<gene>
    <name evidence="2" type="ORF">B0T25DRAFT_566768</name>
</gene>
<evidence type="ECO:0000313" key="3">
    <source>
        <dbReference type="Proteomes" id="UP001275084"/>
    </source>
</evidence>
<proteinExistence type="predicted"/>
<accession>A0AAJ0HM87</accession>
<dbReference type="AlphaFoldDB" id="A0AAJ0HM87"/>